<protein>
    <submittedName>
        <fullName evidence="1">Uncharacterized protein</fullName>
    </submittedName>
</protein>
<evidence type="ECO:0000313" key="2">
    <source>
        <dbReference type="Proteomes" id="UP000265520"/>
    </source>
</evidence>
<dbReference type="AlphaFoldDB" id="A0A392VGU8"/>
<organism evidence="1 2">
    <name type="scientific">Trifolium medium</name>
    <dbReference type="NCBI Taxonomy" id="97028"/>
    <lineage>
        <taxon>Eukaryota</taxon>
        <taxon>Viridiplantae</taxon>
        <taxon>Streptophyta</taxon>
        <taxon>Embryophyta</taxon>
        <taxon>Tracheophyta</taxon>
        <taxon>Spermatophyta</taxon>
        <taxon>Magnoliopsida</taxon>
        <taxon>eudicotyledons</taxon>
        <taxon>Gunneridae</taxon>
        <taxon>Pentapetalae</taxon>
        <taxon>rosids</taxon>
        <taxon>fabids</taxon>
        <taxon>Fabales</taxon>
        <taxon>Fabaceae</taxon>
        <taxon>Papilionoideae</taxon>
        <taxon>50 kb inversion clade</taxon>
        <taxon>NPAAA clade</taxon>
        <taxon>Hologalegina</taxon>
        <taxon>IRL clade</taxon>
        <taxon>Trifolieae</taxon>
        <taxon>Trifolium</taxon>
    </lineage>
</organism>
<sequence>GTKPDTHFFNAAIPSFLISWQMGGTMCGGSEQN</sequence>
<proteinExistence type="predicted"/>
<keyword evidence="2" id="KW-1185">Reference proteome</keyword>
<reference evidence="1 2" key="1">
    <citation type="journal article" date="2018" name="Front. Plant Sci.">
        <title>Red Clover (Trifolium pratense) and Zigzag Clover (T. medium) - A Picture of Genomic Similarities and Differences.</title>
        <authorList>
            <person name="Dluhosova J."/>
            <person name="Istvanek J."/>
            <person name="Nedelnik J."/>
            <person name="Repkova J."/>
        </authorList>
    </citation>
    <scope>NUCLEOTIDE SEQUENCE [LARGE SCALE GENOMIC DNA]</scope>
    <source>
        <strain evidence="2">cv. 10/8</strain>
        <tissue evidence="1">Leaf</tissue>
    </source>
</reference>
<feature type="non-terminal residue" evidence="1">
    <location>
        <position position="1"/>
    </location>
</feature>
<accession>A0A392VGU8</accession>
<dbReference type="EMBL" id="LXQA011119542">
    <property type="protein sequence ID" value="MCI85610.1"/>
    <property type="molecule type" value="Genomic_DNA"/>
</dbReference>
<evidence type="ECO:0000313" key="1">
    <source>
        <dbReference type="EMBL" id="MCI85610.1"/>
    </source>
</evidence>
<dbReference type="Proteomes" id="UP000265520">
    <property type="component" value="Unassembled WGS sequence"/>
</dbReference>
<name>A0A392VGU8_9FABA</name>
<comment type="caution">
    <text evidence="1">The sequence shown here is derived from an EMBL/GenBank/DDBJ whole genome shotgun (WGS) entry which is preliminary data.</text>
</comment>